<accession>A0A1D2YT48</accession>
<gene>
    <name evidence="2" type="ORF">BHF71_02805</name>
</gene>
<keyword evidence="3" id="KW-1185">Reference proteome</keyword>
<feature type="domain" description="Glycosyl transferase family 1" evidence="1">
    <location>
        <begin position="395"/>
        <end position="555"/>
    </location>
</feature>
<evidence type="ECO:0000313" key="3">
    <source>
        <dbReference type="Proteomes" id="UP000243739"/>
    </source>
</evidence>
<sequence>MKRKSNRKVLGDLRKMNIQNIKENYQRILLEPFPVETRKIVELVKNKNYKAIVIYPADRKSGPHERQLNILRQFASKKYLCFYCEISSGRDLIKELEKNLFIINNDLYLLPFIRSKYVITMVSHSTQMIFADLLPNKLVWYDVFNRKYLLLKENLKILKYADIVSYANQQFKKYVRLGENAIFLPQEKSEIVGIFEKRINNNYLWWKIYANINPADEIAVMTSTFFDFNGEDFYSGGAERYLVDLAELFSKKNLILNVYQKGNFPWVRRYKDIDVISLFIDNPQQIGFNRSFYEQIEGRTLLNIYSAYFEAYPQVAHPNIGISHGVAWDNPINYFSSGNKFWETNLRFIESAKLCDQLVSVDTNTANWFQTINYEISRNIKVIPNYVDLKQFTPRKNYDKKSEKIVIIYPRRLYKPRGFYLVLEILDDILVNYSNVEFHFVGKGLNSDTKHLLKKREKWGDRIKWYTLPPKKMAMAYQNSDIALIPTINSEGTSLSCLEAMACGNAVIATRVGGLTDLIIDQYNGLLIDPKPQALKEGIIDLLENKEKLIDFKKRSVEVAKAFSKENWIKKWEKLIDHHLKGGFSKKQKGRLVEVYLEKLPPNILGLGKLINTLLSRGDLIYIYVKNFELSKNLSFGRIQWLDWNTEKYSIPDFIIADEMIAKEINSKIDLTINSTWLKKFTHSPQKYYPQLGIKTKISRS</sequence>
<dbReference type="AlphaFoldDB" id="A0A1D2YT48"/>
<comment type="caution">
    <text evidence="2">The sequence shown here is derived from an EMBL/GenBank/DDBJ whole genome shotgun (WGS) entry which is preliminary data.</text>
</comment>
<name>A0A1D2YT48_9BACI</name>
<dbReference type="Proteomes" id="UP000243739">
    <property type="component" value="Unassembled WGS sequence"/>
</dbReference>
<reference evidence="2 3" key="1">
    <citation type="submission" date="2016-09" db="EMBL/GenBank/DDBJ databases">
        <title>Draft genome sequence for the type strain of Vulcanibacillus modesticaldus BR, a strictly anaerobic, moderately thermophilic, and nitrate-reducing bacterium from deep sea-hydrothermal vents of the Mid-Atlantic Ridge.</title>
        <authorList>
            <person name="Abin C.A."/>
            <person name="Hollibaugh J.T."/>
        </authorList>
    </citation>
    <scope>NUCLEOTIDE SEQUENCE [LARGE SCALE GENOMIC DNA]</scope>
    <source>
        <strain evidence="2 3">BR</strain>
    </source>
</reference>
<evidence type="ECO:0000259" key="1">
    <source>
        <dbReference type="Pfam" id="PF00534"/>
    </source>
</evidence>
<dbReference type="Gene3D" id="3.40.50.2000">
    <property type="entry name" value="Glycogen Phosphorylase B"/>
    <property type="match status" value="2"/>
</dbReference>
<dbReference type="Pfam" id="PF00534">
    <property type="entry name" value="Glycos_transf_1"/>
    <property type="match status" value="1"/>
</dbReference>
<dbReference type="STRING" id="337097.BHF71_02805"/>
<dbReference type="InterPro" id="IPR001296">
    <property type="entry name" value="Glyco_trans_1"/>
</dbReference>
<evidence type="ECO:0000313" key="2">
    <source>
        <dbReference type="EMBL" id="OEF98874.1"/>
    </source>
</evidence>
<dbReference type="EMBL" id="MIJF01000046">
    <property type="protein sequence ID" value="OEF98874.1"/>
    <property type="molecule type" value="Genomic_DNA"/>
</dbReference>
<proteinExistence type="predicted"/>
<protein>
    <recommendedName>
        <fullName evidence="1">Glycosyl transferase family 1 domain-containing protein</fullName>
    </recommendedName>
</protein>
<dbReference type="CDD" id="cd03801">
    <property type="entry name" value="GT4_PimA-like"/>
    <property type="match status" value="1"/>
</dbReference>
<dbReference type="RefSeq" id="WP_069657210.1">
    <property type="nucleotide sequence ID" value="NZ_MIJF01000046.1"/>
</dbReference>
<dbReference type="SUPFAM" id="SSF53756">
    <property type="entry name" value="UDP-Glycosyltransferase/glycogen phosphorylase"/>
    <property type="match status" value="1"/>
</dbReference>
<dbReference type="GO" id="GO:0016757">
    <property type="term" value="F:glycosyltransferase activity"/>
    <property type="evidence" value="ECO:0007669"/>
    <property type="project" value="InterPro"/>
</dbReference>
<organism evidence="2 3">
    <name type="scientific">Vulcanibacillus modesticaldus</name>
    <dbReference type="NCBI Taxonomy" id="337097"/>
    <lineage>
        <taxon>Bacteria</taxon>
        <taxon>Bacillati</taxon>
        <taxon>Bacillota</taxon>
        <taxon>Bacilli</taxon>
        <taxon>Bacillales</taxon>
        <taxon>Bacillaceae</taxon>
        <taxon>Vulcanibacillus</taxon>
    </lineage>
</organism>
<dbReference type="PANTHER" id="PTHR12526">
    <property type="entry name" value="GLYCOSYLTRANSFERASE"/>
    <property type="match status" value="1"/>
</dbReference>
<dbReference type="OrthoDB" id="179766at2"/>